<dbReference type="RefSeq" id="WP_055305331.1">
    <property type="nucleotide sequence ID" value="NZ_CP071249.1"/>
</dbReference>
<proteinExistence type="predicted"/>
<dbReference type="EMBL" id="CP071250">
    <property type="protein sequence ID" value="UUF09599.1"/>
    <property type="molecule type" value="Genomic_DNA"/>
</dbReference>
<protein>
    <submittedName>
        <fullName evidence="3">VanW family protein</fullName>
    </submittedName>
</protein>
<dbReference type="Pfam" id="PF12229">
    <property type="entry name" value="PG_binding_4"/>
    <property type="match status" value="1"/>
</dbReference>
<dbReference type="AlphaFoldDB" id="A0A9Q9FJR3"/>
<dbReference type="Proteomes" id="UP001058072">
    <property type="component" value="Chromosome"/>
</dbReference>
<organism evidence="3 5">
    <name type="scientific">Turicibacter bilis</name>
    <dbReference type="NCBI Taxonomy" id="2735723"/>
    <lineage>
        <taxon>Bacteria</taxon>
        <taxon>Bacillati</taxon>
        <taxon>Bacillota</taxon>
        <taxon>Erysipelotrichia</taxon>
        <taxon>Erysipelotrichales</taxon>
        <taxon>Turicibacteraceae</taxon>
        <taxon>Turicibacter</taxon>
    </lineage>
</organism>
<dbReference type="SUPFAM" id="SSF143985">
    <property type="entry name" value="L,D-transpeptidase pre-catalytic domain-like"/>
    <property type="match status" value="1"/>
</dbReference>
<evidence type="ECO:0000313" key="5">
    <source>
        <dbReference type="Proteomes" id="UP001058072"/>
    </source>
</evidence>
<evidence type="ECO:0000313" key="3">
    <source>
        <dbReference type="EMBL" id="UUF09599.1"/>
    </source>
</evidence>
<evidence type="ECO:0000259" key="1">
    <source>
        <dbReference type="Pfam" id="PF12229"/>
    </source>
</evidence>
<dbReference type="Proteomes" id="UP001058016">
    <property type="component" value="Chromosome"/>
</dbReference>
<name>A0A9Q9FJR3_9FIRM</name>
<reference evidence="3 4" key="1">
    <citation type="submission" date="2021-03" db="EMBL/GenBank/DDBJ databases">
        <title>Comparative Genomics and Metabolomics in the genus Turicibacter.</title>
        <authorList>
            <person name="Maki J."/>
            <person name="Looft T."/>
        </authorList>
    </citation>
    <scope>NUCLEOTIDE SEQUENCE</scope>
    <source>
        <strain evidence="3">ISU324</strain>
        <strain evidence="2 4">MMM721</strain>
    </source>
</reference>
<dbReference type="InterPro" id="IPR007391">
    <property type="entry name" value="Vancomycin_resist_VanW"/>
</dbReference>
<dbReference type="InterPro" id="IPR022029">
    <property type="entry name" value="YoaR-like_PG-bd"/>
</dbReference>
<dbReference type="PANTHER" id="PTHR35788">
    <property type="entry name" value="EXPORTED PROTEIN-RELATED"/>
    <property type="match status" value="1"/>
</dbReference>
<gene>
    <name evidence="2" type="ORF">J0J69_00135</name>
    <name evidence="3" type="ORF">J0J70_06580</name>
</gene>
<feature type="domain" description="YoaR-like putative peptidoglycan binding" evidence="1">
    <location>
        <begin position="91"/>
        <end position="200"/>
    </location>
</feature>
<dbReference type="PANTHER" id="PTHR35788:SF1">
    <property type="entry name" value="EXPORTED PROTEIN"/>
    <property type="match status" value="1"/>
</dbReference>
<dbReference type="EMBL" id="CP071249">
    <property type="protein sequence ID" value="UUF06040.1"/>
    <property type="molecule type" value="Genomic_DNA"/>
</dbReference>
<keyword evidence="4" id="KW-1185">Reference proteome</keyword>
<accession>A0A9Q9FJR3</accession>
<dbReference type="InterPro" id="IPR038054">
    <property type="entry name" value="LD_TPept-like_central_sf"/>
</dbReference>
<sequence length="419" mass="46406">MSKKKKLLIGGAVGILTVGLVFGGIKAYEYYQAKELVLTYEDITFPNIKVNEKDVSEISKANLELVLKEEVEGLESRLIEVKIDDQTFSKTLKELGFVASEDVNELTDEIFALGKDLEILEQAKRIEAAPVVEYTIEYSYDESLVDEWIQSIAQQLYVDKEEPTFKMVSAGNFEVTEGHAGYSIDADAIKEQVKTALNEVSAETIEVTAEGIVDKQAKDPELLKSVNYKISTYSSSFPVGIPRSKNVELATSKINKTLLMPGDEFSYTDKVSPVIYSNGYVDATIFVNAQPVNGVGGGICQVSSTLYNTVLLAGIMPTERRNHSLQVGYVPVGLDATMAENAIDFKFVNTLDYPIYINAYTSGGTLTIEFWSNEDALDGVTYKPQVKQVGQNKYQTYLLGYDTNGSLVYNEYIDTSTYK</sequence>
<evidence type="ECO:0000313" key="2">
    <source>
        <dbReference type="EMBL" id="UUF06040.1"/>
    </source>
</evidence>
<dbReference type="Pfam" id="PF04294">
    <property type="entry name" value="VanW"/>
    <property type="match status" value="1"/>
</dbReference>
<dbReference type="Gene3D" id="3.10.20.800">
    <property type="match status" value="1"/>
</dbReference>
<dbReference type="InterPro" id="IPR052913">
    <property type="entry name" value="Glycopeptide_resist_protein"/>
</dbReference>
<evidence type="ECO:0000313" key="4">
    <source>
        <dbReference type="Proteomes" id="UP001058016"/>
    </source>
</evidence>